<organism evidence="1 2">
    <name type="scientific">Seminavis robusta</name>
    <dbReference type="NCBI Taxonomy" id="568900"/>
    <lineage>
        <taxon>Eukaryota</taxon>
        <taxon>Sar</taxon>
        <taxon>Stramenopiles</taxon>
        <taxon>Ochrophyta</taxon>
        <taxon>Bacillariophyta</taxon>
        <taxon>Bacillariophyceae</taxon>
        <taxon>Bacillariophycidae</taxon>
        <taxon>Naviculales</taxon>
        <taxon>Naviculaceae</taxon>
        <taxon>Seminavis</taxon>
    </lineage>
</organism>
<dbReference type="EMBL" id="CAICTM010000216">
    <property type="protein sequence ID" value="CAB9505054.1"/>
    <property type="molecule type" value="Genomic_DNA"/>
</dbReference>
<proteinExistence type="predicted"/>
<sequence length="359" mass="39793">MADIAPFVAATLRDKVVAEMEQEIQSLRRQLGFSRRIEILSVSSSMEESTSSIGLDISQRYSGIRNGGASAVVLAQGQIEQGSYDNGGSWMRVELSGPTTATQEEEEKALNLEEDDCNHGNSTGIPLSELCNLRICVGGLHQGQLSSISDFRPDFDATLGNSEHSKGVLLTAQSKQLAVQVVVHGWPVQDWGEIAMANTHSQDALDYLALTLPSRYPHATVSFPAAYLFTDVNKGAIRNLPRNVRAKLEQGLEESQSQFLFLKLVTNRLRFVLDDDNENPDALVPQVRRVMDALAMLDIHNLQDLDQGQNKQTMEYLIQMHKISLDCGQQQGTFEACINGLLLQKQRKLEQQRQRGLAK</sequence>
<keyword evidence="2" id="KW-1185">Reference proteome</keyword>
<protein>
    <submittedName>
        <fullName evidence="1">Uncharacterized protein</fullName>
    </submittedName>
</protein>
<evidence type="ECO:0000313" key="1">
    <source>
        <dbReference type="EMBL" id="CAB9505054.1"/>
    </source>
</evidence>
<evidence type="ECO:0000313" key="2">
    <source>
        <dbReference type="Proteomes" id="UP001153069"/>
    </source>
</evidence>
<comment type="caution">
    <text evidence="1">The sequence shown here is derived from an EMBL/GenBank/DDBJ whole genome shotgun (WGS) entry which is preliminary data.</text>
</comment>
<dbReference type="AlphaFoldDB" id="A0A9N8DSE2"/>
<reference evidence="1" key="1">
    <citation type="submission" date="2020-06" db="EMBL/GenBank/DDBJ databases">
        <authorList>
            <consortium name="Plant Systems Biology data submission"/>
        </authorList>
    </citation>
    <scope>NUCLEOTIDE SEQUENCE</scope>
    <source>
        <strain evidence="1">D6</strain>
    </source>
</reference>
<dbReference type="Proteomes" id="UP001153069">
    <property type="component" value="Unassembled WGS sequence"/>
</dbReference>
<name>A0A9N8DSE2_9STRA</name>
<accession>A0A9N8DSE2</accession>
<gene>
    <name evidence="1" type="ORF">SEMRO_217_G089790.1</name>
</gene>